<comment type="caution">
    <text evidence="1">The sequence shown here is derived from an EMBL/GenBank/DDBJ whole genome shotgun (WGS) entry which is preliminary data.</text>
</comment>
<name>A0AAD3T8L3_NEPGR</name>
<accession>A0AAD3T8L3</accession>
<organism evidence="1 2">
    <name type="scientific">Nepenthes gracilis</name>
    <name type="common">Slender pitcher plant</name>
    <dbReference type="NCBI Taxonomy" id="150966"/>
    <lineage>
        <taxon>Eukaryota</taxon>
        <taxon>Viridiplantae</taxon>
        <taxon>Streptophyta</taxon>
        <taxon>Embryophyta</taxon>
        <taxon>Tracheophyta</taxon>
        <taxon>Spermatophyta</taxon>
        <taxon>Magnoliopsida</taxon>
        <taxon>eudicotyledons</taxon>
        <taxon>Gunneridae</taxon>
        <taxon>Pentapetalae</taxon>
        <taxon>Caryophyllales</taxon>
        <taxon>Nepenthaceae</taxon>
        <taxon>Nepenthes</taxon>
    </lineage>
</organism>
<protein>
    <submittedName>
        <fullName evidence="1">Uncharacterized protein</fullName>
    </submittedName>
</protein>
<sequence>MDQDPWWFKGCITGHCSDISTPMACNLSTCCSQKTSPRTQSEETACLPYDCLGGDSAVLELERPRMGGTGCTCCGSLVGLIPIWFSPHTTIPPAST</sequence>
<dbReference type="EMBL" id="BSYO01000028">
    <property type="protein sequence ID" value="GMH24699.1"/>
    <property type="molecule type" value="Genomic_DNA"/>
</dbReference>
<evidence type="ECO:0000313" key="2">
    <source>
        <dbReference type="Proteomes" id="UP001279734"/>
    </source>
</evidence>
<proteinExistence type="predicted"/>
<dbReference type="Proteomes" id="UP001279734">
    <property type="component" value="Unassembled WGS sequence"/>
</dbReference>
<keyword evidence="2" id="KW-1185">Reference proteome</keyword>
<dbReference type="AlphaFoldDB" id="A0AAD3T8L3"/>
<evidence type="ECO:0000313" key="1">
    <source>
        <dbReference type="EMBL" id="GMH24699.1"/>
    </source>
</evidence>
<reference evidence="1" key="1">
    <citation type="submission" date="2023-05" db="EMBL/GenBank/DDBJ databases">
        <title>Nepenthes gracilis genome sequencing.</title>
        <authorList>
            <person name="Fukushima K."/>
        </authorList>
    </citation>
    <scope>NUCLEOTIDE SEQUENCE</scope>
    <source>
        <strain evidence="1">SING2019-196</strain>
    </source>
</reference>
<gene>
    <name evidence="1" type="ORF">Nepgr_026542</name>
</gene>